<comment type="caution">
    <text evidence="7">The sequence shown here is derived from an EMBL/GenBank/DDBJ whole genome shotgun (WGS) entry which is preliminary data.</text>
</comment>
<evidence type="ECO:0000313" key="8">
    <source>
        <dbReference type="Proteomes" id="UP000011668"/>
    </source>
</evidence>
<evidence type="ECO:0000256" key="3">
    <source>
        <dbReference type="ARBA" id="ARBA00014974"/>
    </source>
</evidence>
<dbReference type="STRING" id="983506.L8WFZ8"/>
<evidence type="ECO:0000256" key="1">
    <source>
        <dbReference type="ARBA" id="ARBA00006198"/>
    </source>
</evidence>
<dbReference type="SUPFAM" id="SSF53067">
    <property type="entry name" value="Actin-like ATPase domain"/>
    <property type="match status" value="1"/>
</dbReference>
<reference evidence="7 8" key="1">
    <citation type="journal article" date="2013" name="Nat. Commun.">
        <title>The evolution and pathogenic mechanisms of the rice sheath blight pathogen.</title>
        <authorList>
            <person name="Zheng A."/>
            <person name="Lin R."/>
            <person name="Xu L."/>
            <person name="Qin P."/>
            <person name="Tang C."/>
            <person name="Ai P."/>
            <person name="Zhang D."/>
            <person name="Liu Y."/>
            <person name="Sun Z."/>
            <person name="Feng H."/>
            <person name="Wang Y."/>
            <person name="Chen Y."/>
            <person name="Liang X."/>
            <person name="Fu R."/>
            <person name="Li Q."/>
            <person name="Zhang J."/>
            <person name="Yu X."/>
            <person name="Xie Z."/>
            <person name="Ding L."/>
            <person name="Guan P."/>
            <person name="Tang J."/>
            <person name="Liang Y."/>
            <person name="Wang S."/>
            <person name="Deng Q."/>
            <person name="Li S."/>
            <person name="Zhu J."/>
            <person name="Wang L."/>
            <person name="Liu H."/>
            <person name="Li P."/>
        </authorList>
    </citation>
    <scope>NUCLEOTIDE SEQUENCE [LARGE SCALE GENOMIC DNA]</scope>
    <source>
        <strain evidence="8">AG-1 IA</strain>
    </source>
</reference>
<feature type="compositionally biased region" description="Low complexity" evidence="5">
    <location>
        <begin position="93"/>
        <end position="102"/>
    </location>
</feature>
<proteinExistence type="inferred from homology"/>
<evidence type="ECO:0000313" key="7">
    <source>
        <dbReference type="EMBL" id="ELU35647.1"/>
    </source>
</evidence>
<keyword evidence="8" id="KW-1185">Reference proteome</keyword>
<gene>
    <name evidence="7" type="ORF">AG1IA_10323</name>
</gene>
<feature type="region of interest" description="Disordered" evidence="5">
    <location>
        <begin position="93"/>
        <end position="128"/>
    </location>
</feature>
<evidence type="ECO:0000256" key="5">
    <source>
        <dbReference type="SAM" id="MobiDB-lite"/>
    </source>
</evidence>
<dbReference type="EMBL" id="AFRT01005829">
    <property type="protein sequence ID" value="ELU35647.1"/>
    <property type="molecule type" value="Genomic_DNA"/>
</dbReference>
<dbReference type="EC" id="2.7.1.59" evidence="2"/>
<evidence type="ECO:0000256" key="4">
    <source>
        <dbReference type="ARBA" id="ARBA00031123"/>
    </source>
</evidence>
<dbReference type="GO" id="GO:0045127">
    <property type="term" value="F:N-acetylglucosamine kinase activity"/>
    <property type="evidence" value="ECO:0007669"/>
    <property type="project" value="UniProtKB-EC"/>
</dbReference>
<dbReference type="AlphaFoldDB" id="L8WFZ8"/>
<protein>
    <recommendedName>
        <fullName evidence="3">N-acetyl-D-glucosamine kinase</fullName>
        <ecNumber evidence="2">2.7.1.59</ecNumber>
    </recommendedName>
    <alternativeName>
        <fullName evidence="4">GlcNAc kinase</fullName>
    </alternativeName>
</protein>
<evidence type="ECO:0000256" key="2">
    <source>
        <dbReference type="ARBA" id="ARBA00012122"/>
    </source>
</evidence>
<name>L8WFZ8_THACA</name>
<dbReference type="HOGENOM" id="CLU_1788132_0_0_1"/>
<evidence type="ECO:0000259" key="6">
    <source>
        <dbReference type="Pfam" id="PF01869"/>
    </source>
</evidence>
<dbReference type="Gene3D" id="3.30.420.40">
    <property type="match status" value="1"/>
</dbReference>
<comment type="similarity">
    <text evidence="1">Belongs to the eukaryotic-type N-acetylglucosamine kinase family.</text>
</comment>
<feature type="domain" description="ATPase BadF/BadG/BcrA/BcrD type" evidence="6">
    <location>
        <begin position="11"/>
        <end position="71"/>
    </location>
</feature>
<dbReference type="Proteomes" id="UP000011668">
    <property type="component" value="Unassembled WGS sequence"/>
</dbReference>
<dbReference type="Pfam" id="PF01869">
    <property type="entry name" value="BcrAD_BadFG"/>
    <property type="match status" value="1"/>
</dbReference>
<dbReference type="InterPro" id="IPR002731">
    <property type="entry name" value="ATPase_BadF"/>
</dbReference>
<sequence>MSSENPLFLCLDCGGSKTAAVLVDRSGNVVGRGIGGPSNFMDVGMNAFLRSVKTAVQAALEEAVGSKVRVHSSPIVLASYVCCLVWYFGMRSTSRRSCSPTPALGTAHNPGTSPRNRKRQSSPCVPTQFTSGCEVSHSCNRWDRK</sequence>
<dbReference type="OrthoDB" id="311172at2759"/>
<organism evidence="7 8">
    <name type="scientific">Thanatephorus cucumeris (strain AG1-IA)</name>
    <name type="common">Rice sheath blight fungus</name>
    <name type="synonym">Rhizoctonia solani</name>
    <dbReference type="NCBI Taxonomy" id="983506"/>
    <lineage>
        <taxon>Eukaryota</taxon>
        <taxon>Fungi</taxon>
        <taxon>Dikarya</taxon>
        <taxon>Basidiomycota</taxon>
        <taxon>Agaricomycotina</taxon>
        <taxon>Agaricomycetes</taxon>
        <taxon>Cantharellales</taxon>
        <taxon>Ceratobasidiaceae</taxon>
        <taxon>Rhizoctonia</taxon>
        <taxon>Rhizoctonia solani AG-1</taxon>
    </lineage>
</organism>
<dbReference type="InterPro" id="IPR043129">
    <property type="entry name" value="ATPase_NBD"/>
</dbReference>
<accession>L8WFZ8</accession>